<comment type="function">
    <text evidence="1">Catalyzes the dephosphorylation of 2-6 carbon acid sugars in vitro.</text>
</comment>
<dbReference type="GO" id="GO:0016791">
    <property type="term" value="F:phosphatase activity"/>
    <property type="evidence" value="ECO:0007669"/>
    <property type="project" value="TreeGrafter"/>
</dbReference>
<dbReference type="AlphaFoldDB" id="A0A1G9HD84"/>
<comment type="cofactor">
    <cofactor evidence="4">
        <name>Mg(2+)</name>
        <dbReference type="ChEBI" id="CHEBI:18420"/>
    </cofactor>
    <text evidence="4">Divalent metal ions. Mg(2+) is the most effective.</text>
</comment>
<feature type="binding site" evidence="4">
    <location>
        <position position="246"/>
    </location>
    <ligand>
        <name>Mg(2+)</name>
        <dbReference type="ChEBI" id="CHEBI:18420"/>
    </ligand>
</feature>
<evidence type="ECO:0000313" key="6">
    <source>
        <dbReference type="Proteomes" id="UP000199476"/>
    </source>
</evidence>
<sequence>MLADYEGFIFDLDGTIYLGEELIPGAREVIEKIKNLNKGCVFLSNKPIARRENYAEKLIRLGIETSPEGVINSSLVTADFLAKNLPGAAVYVLGENSLIAELEEAGLEVVNKEGEAEGHKVVEGDFTGKGYDFFRLNHENKDYEDIDCLVVSFDRTLHYGRLNDALQILQKGAKFIATNPDTTCPLKCGEVPDAGSIIAAVEAASGRRVEKIMGKPSAQMIETALSAMNSGRENPISREDCLMVGDRIGTDIKMGKKAGLTTAAVLSGVSDRQEIEKSEIKPDLVLDSVREML</sequence>
<organism evidence="5 6">
    <name type="scientific">Halarsenatibacter silvermanii</name>
    <dbReference type="NCBI Taxonomy" id="321763"/>
    <lineage>
        <taxon>Bacteria</taxon>
        <taxon>Bacillati</taxon>
        <taxon>Bacillota</taxon>
        <taxon>Clostridia</taxon>
        <taxon>Halanaerobiales</taxon>
        <taxon>Halarsenatibacteraceae</taxon>
        <taxon>Halarsenatibacter</taxon>
    </lineage>
</organism>
<dbReference type="Proteomes" id="UP000199476">
    <property type="component" value="Unassembled WGS sequence"/>
</dbReference>
<feature type="binding site" evidence="4">
    <location>
        <position position="13"/>
    </location>
    <ligand>
        <name>Mg(2+)</name>
        <dbReference type="ChEBI" id="CHEBI:18420"/>
    </ligand>
</feature>
<reference evidence="5 6" key="1">
    <citation type="submission" date="2016-10" db="EMBL/GenBank/DDBJ databases">
        <authorList>
            <person name="de Groot N.N."/>
        </authorList>
    </citation>
    <scope>NUCLEOTIDE SEQUENCE [LARGE SCALE GENOMIC DNA]</scope>
    <source>
        <strain evidence="5 6">SLAS-1</strain>
    </source>
</reference>
<feature type="binding site" evidence="3">
    <location>
        <position position="215"/>
    </location>
    <ligand>
        <name>substrate</name>
    </ligand>
</feature>
<dbReference type="InterPro" id="IPR006357">
    <property type="entry name" value="HAD-SF_hydro_IIA"/>
</dbReference>
<dbReference type="GO" id="GO:0005737">
    <property type="term" value="C:cytoplasm"/>
    <property type="evidence" value="ECO:0007669"/>
    <property type="project" value="TreeGrafter"/>
</dbReference>
<dbReference type="NCBIfam" id="TIGR01460">
    <property type="entry name" value="HAD-SF-IIA"/>
    <property type="match status" value="1"/>
</dbReference>
<evidence type="ECO:0000256" key="4">
    <source>
        <dbReference type="PIRSR" id="PIRSR000915-3"/>
    </source>
</evidence>
<dbReference type="OrthoDB" id="9810449at2"/>
<keyword evidence="1 4" id="KW-0479">Metal-binding</keyword>
<protein>
    <recommendedName>
        <fullName evidence="1">Acid sugar phosphatase</fullName>
        <ecNumber evidence="1">3.1.3.-</ecNumber>
    </recommendedName>
</protein>
<gene>
    <name evidence="5" type="ORF">SAMN04488692_101177</name>
</gene>
<name>A0A1G9HD84_9FIRM</name>
<comment type="similarity">
    <text evidence="1">Belongs to the HAD-like hydrolase superfamily. NagD family.</text>
</comment>
<feature type="binding site" evidence="4">
    <location>
        <position position="11"/>
    </location>
    <ligand>
        <name>Mg(2+)</name>
        <dbReference type="ChEBI" id="CHEBI:18420"/>
    </ligand>
</feature>
<dbReference type="Pfam" id="PF13344">
    <property type="entry name" value="Hydrolase_6"/>
    <property type="match status" value="1"/>
</dbReference>
<accession>A0A1G9HD84</accession>
<evidence type="ECO:0000256" key="2">
    <source>
        <dbReference type="PIRSR" id="PIRSR000915-1"/>
    </source>
</evidence>
<dbReference type="Pfam" id="PF13242">
    <property type="entry name" value="Hydrolase_like"/>
    <property type="match status" value="1"/>
</dbReference>
<keyword evidence="1 4" id="KW-0460">Magnesium</keyword>
<feature type="active site" description="Nucleophile" evidence="2">
    <location>
        <position position="11"/>
    </location>
</feature>
<dbReference type="PIRSF" id="PIRSF000915">
    <property type="entry name" value="PGP-type_phosphatase"/>
    <property type="match status" value="1"/>
</dbReference>
<dbReference type="EMBL" id="FNGO01000001">
    <property type="protein sequence ID" value="SDL10786.1"/>
    <property type="molecule type" value="Genomic_DNA"/>
</dbReference>
<dbReference type="STRING" id="321763.SAMN04488692_101177"/>
<dbReference type="InterPro" id="IPR036412">
    <property type="entry name" value="HAD-like_sf"/>
</dbReference>
<dbReference type="PANTHER" id="PTHR19288:SF46">
    <property type="entry name" value="HALOACID DEHALOGENASE-LIKE HYDROLASE DOMAIN-CONTAINING PROTEIN 2"/>
    <property type="match status" value="1"/>
</dbReference>
<dbReference type="GO" id="GO:0046872">
    <property type="term" value="F:metal ion binding"/>
    <property type="evidence" value="ECO:0007669"/>
    <property type="project" value="UniProtKB-KW"/>
</dbReference>
<keyword evidence="6" id="KW-1185">Reference proteome</keyword>
<evidence type="ECO:0000256" key="3">
    <source>
        <dbReference type="PIRSR" id="PIRSR000915-2"/>
    </source>
</evidence>
<dbReference type="Gene3D" id="3.40.50.1000">
    <property type="entry name" value="HAD superfamily/HAD-like"/>
    <property type="match status" value="2"/>
</dbReference>
<feature type="active site" description="Proton donor" evidence="2">
    <location>
        <position position="13"/>
    </location>
</feature>
<dbReference type="InterPro" id="IPR023214">
    <property type="entry name" value="HAD_sf"/>
</dbReference>
<dbReference type="PANTHER" id="PTHR19288">
    <property type="entry name" value="4-NITROPHENYLPHOSPHATASE-RELATED"/>
    <property type="match status" value="1"/>
</dbReference>
<dbReference type="RefSeq" id="WP_159429749.1">
    <property type="nucleotide sequence ID" value="NZ_FNGO01000001.1"/>
</dbReference>
<dbReference type="SUPFAM" id="SSF56784">
    <property type="entry name" value="HAD-like"/>
    <property type="match status" value="1"/>
</dbReference>
<proteinExistence type="inferred from homology"/>
<evidence type="ECO:0000313" key="5">
    <source>
        <dbReference type="EMBL" id="SDL10786.1"/>
    </source>
</evidence>
<evidence type="ECO:0000256" key="1">
    <source>
        <dbReference type="PIRNR" id="PIRNR000915"/>
    </source>
</evidence>
<dbReference type="EC" id="3.1.3.-" evidence="1"/>